<organism evidence="1 2">
    <name type="scientific">Paenibacillus naphthalenovorans</name>
    <dbReference type="NCBI Taxonomy" id="162209"/>
    <lineage>
        <taxon>Bacteria</taxon>
        <taxon>Bacillati</taxon>
        <taxon>Bacillota</taxon>
        <taxon>Bacilli</taxon>
        <taxon>Bacillales</taxon>
        <taxon>Paenibacillaceae</taxon>
        <taxon>Paenibacillus</taxon>
    </lineage>
</organism>
<keyword evidence="2" id="KW-1185">Reference proteome</keyword>
<accession>A0A0U2M246</accession>
<sequence>MITFLNSFIDYFLEIREESYQLLAKYGYNDIE</sequence>
<dbReference type="EMBL" id="CP013652">
    <property type="protein sequence ID" value="ALS21296.1"/>
    <property type="molecule type" value="Genomic_DNA"/>
</dbReference>
<dbReference type="KEGG" id="pnp:IJ22_09140"/>
<protein>
    <submittedName>
        <fullName evidence="1">Uncharacterized protein</fullName>
    </submittedName>
</protein>
<evidence type="ECO:0000313" key="2">
    <source>
        <dbReference type="Proteomes" id="UP000061660"/>
    </source>
</evidence>
<name>A0A0U2M246_9BACL</name>
<evidence type="ECO:0000313" key="1">
    <source>
        <dbReference type="EMBL" id="ALS21296.1"/>
    </source>
</evidence>
<dbReference type="PATRIC" id="fig|162209.4.peg.975"/>
<dbReference type="AlphaFoldDB" id="A0A0U2M246"/>
<proteinExistence type="predicted"/>
<gene>
    <name evidence="1" type="ORF">IJ22_09140</name>
</gene>
<dbReference type="Proteomes" id="UP000061660">
    <property type="component" value="Chromosome"/>
</dbReference>
<reference evidence="1 2" key="2">
    <citation type="journal article" date="2016" name="Genome Announc.">
        <title>Complete Genome Sequences of Two Interactive Moderate Thermophiles, Paenibacillus napthalenovorans 32O-Y and Paenibacillus sp. 32O-W.</title>
        <authorList>
            <person name="Butler R.R.III."/>
            <person name="Wang J."/>
            <person name="Stark B.C."/>
            <person name="Pombert J.F."/>
        </authorList>
    </citation>
    <scope>NUCLEOTIDE SEQUENCE [LARGE SCALE GENOMIC DNA]</scope>
    <source>
        <strain evidence="1 2">32O-Y</strain>
    </source>
</reference>
<reference evidence="2" key="1">
    <citation type="submission" date="2015-12" db="EMBL/GenBank/DDBJ databases">
        <title>Complete genome sequences of two moderately thermophilic Paenibacillus species.</title>
        <authorList>
            <person name="Butler R.III."/>
            <person name="Wang J."/>
            <person name="Stark B.C."/>
            <person name="Pombert J.-F."/>
        </authorList>
    </citation>
    <scope>NUCLEOTIDE SEQUENCE [LARGE SCALE GENOMIC DNA]</scope>
    <source>
        <strain evidence="2">32O-Y</strain>
    </source>
</reference>